<keyword evidence="2" id="KW-1185">Reference proteome</keyword>
<protein>
    <submittedName>
        <fullName evidence="1">Uncharacterized protein</fullName>
    </submittedName>
</protein>
<dbReference type="EMBL" id="CAKXZT010000148">
    <property type="protein sequence ID" value="CAH2406101.1"/>
    <property type="molecule type" value="Genomic_DNA"/>
</dbReference>
<name>A0ABN8K744_9HYPH</name>
<reference evidence="1 2" key="1">
    <citation type="submission" date="2022-03" db="EMBL/GenBank/DDBJ databases">
        <authorList>
            <person name="Brunel B."/>
        </authorList>
    </citation>
    <scope>NUCLEOTIDE SEQUENCE [LARGE SCALE GENOMIC DNA]</scope>
    <source>
        <strain evidence="1">STM5069sample</strain>
    </source>
</reference>
<sequence>MKSGWRCNRTEREGENQSVHVMFSLFGAGLPAARSSSDRHQDGRDAISPASVRCLTSL</sequence>
<accession>A0ABN8K744</accession>
<gene>
    <name evidence="1" type="ORF">MES5069_510035</name>
</gene>
<proteinExistence type="predicted"/>
<evidence type="ECO:0000313" key="1">
    <source>
        <dbReference type="EMBL" id="CAH2406101.1"/>
    </source>
</evidence>
<dbReference type="Proteomes" id="UP001153050">
    <property type="component" value="Unassembled WGS sequence"/>
</dbReference>
<evidence type="ECO:0000313" key="2">
    <source>
        <dbReference type="Proteomes" id="UP001153050"/>
    </source>
</evidence>
<organism evidence="1 2">
    <name type="scientific">Mesorhizobium escarrei</name>
    <dbReference type="NCBI Taxonomy" id="666018"/>
    <lineage>
        <taxon>Bacteria</taxon>
        <taxon>Pseudomonadati</taxon>
        <taxon>Pseudomonadota</taxon>
        <taxon>Alphaproteobacteria</taxon>
        <taxon>Hyphomicrobiales</taxon>
        <taxon>Phyllobacteriaceae</taxon>
        <taxon>Mesorhizobium</taxon>
    </lineage>
</organism>
<comment type="caution">
    <text evidence="1">The sequence shown here is derived from an EMBL/GenBank/DDBJ whole genome shotgun (WGS) entry which is preliminary data.</text>
</comment>